<dbReference type="OrthoDB" id="6058879at2"/>
<dbReference type="AlphaFoldDB" id="A0A5D8Z973"/>
<evidence type="ECO:0000313" key="2">
    <source>
        <dbReference type="EMBL" id="TZF91190.1"/>
    </source>
</evidence>
<feature type="compositionally biased region" description="Low complexity" evidence="1">
    <location>
        <begin position="26"/>
        <end position="53"/>
    </location>
</feature>
<proteinExistence type="predicted"/>
<sequence length="145" mass="14561">MRPHLTLLASMLVLTACGPRQPEPENSASTGAAASASAANAAGAAPAGTASKAKVSFEPATYENCTPPKLVVGTVKWDASASRSATVDVKALRADGAEDLFATEGPVGSKQTAEWLGPGSVIIVRDHETGTELGRGTAGSRPCGT</sequence>
<keyword evidence="3" id="KW-1185">Reference proteome</keyword>
<accession>A0A5D8Z973</accession>
<evidence type="ECO:0000256" key="1">
    <source>
        <dbReference type="SAM" id="MobiDB-lite"/>
    </source>
</evidence>
<dbReference type="EMBL" id="VTRV01000015">
    <property type="protein sequence ID" value="TZF91190.1"/>
    <property type="molecule type" value="Genomic_DNA"/>
</dbReference>
<dbReference type="Proteomes" id="UP000323164">
    <property type="component" value="Unassembled WGS sequence"/>
</dbReference>
<reference evidence="2 3" key="1">
    <citation type="submission" date="2019-08" db="EMBL/GenBank/DDBJ databases">
        <title>Draft genome sequence of Lysobacter sp. UKS-15.</title>
        <authorList>
            <person name="Im W.-T."/>
        </authorList>
    </citation>
    <scope>NUCLEOTIDE SEQUENCE [LARGE SCALE GENOMIC DNA]</scope>
    <source>
        <strain evidence="2 3">UKS-15</strain>
    </source>
</reference>
<dbReference type="RefSeq" id="WP_149351796.1">
    <property type="nucleotide sequence ID" value="NZ_VTRV01000015.1"/>
</dbReference>
<feature type="region of interest" description="Disordered" evidence="1">
    <location>
        <begin position="18"/>
        <end position="53"/>
    </location>
</feature>
<dbReference type="PROSITE" id="PS51257">
    <property type="entry name" value="PROKAR_LIPOPROTEIN"/>
    <property type="match status" value="1"/>
</dbReference>
<name>A0A5D8Z973_9GAMM</name>
<comment type="caution">
    <text evidence="2">The sequence shown here is derived from an EMBL/GenBank/DDBJ whole genome shotgun (WGS) entry which is preliminary data.</text>
</comment>
<evidence type="ECO:0000313" key="3">
    <source>
        <dbReference type="Proteomes" id="UP000323164"/>
    </source>
</evidence>
<protein>
    <recommendedName>
        <fullName evidence="4">Lipoprotein</fullName>
    </recommendedName>
</protein>
<gene>
    <name evidence="2" type="ORF">FW784_02570</name>
</gene>
<organism evidence="2 3">
    <name type="scientific">Cognatilysobacter lacus</name>
    <dbReference type="NCBI Taxonomy" id="1643323"/>
    <lineage>
        <taxon>Bacteria</taxon>
        <taxon>Pseudomonadati</taxon>
        <taxon>Pseudomonadota</taxon>
        <taxon>Gammaproteobacteria</taxon>
        <taxon>Lysobacterales</taxon>
        <taxon>Lysobacteraceae</taxon>
        <taxon>Cognatilysobacter</taxon>
    </lineage>
</organism>
<evidence type="ECO:0008006" key="4">
    <source>
        <dbReference type="Google" id="ProtNLM"/>
    </source>
</evidence>